<accession>A0ABM7SB37</accession>
<gene>
    <name evidence="1" type="ORF">NHP190003_02530</name>
</gene>
<sequence>MGFLPESLKFYQQSLKIKEQATYTAILLENLANSYKALKDEKNYARYRHLLDHYPQNGQGK</sequence>
<protein>
    <recommendedName>
        <fullName evidence="3">Tetratricopeptide repeat protein</fullName>
    </recommendedName>
</protein>
<dbReference type="EMBL" id="AP024814">
    <property type="protein sequence ID" value="BCZ16971.1"/>
    <property type="molecule type" value="Genomic_DNA"/>
</dbReference>
<reference evidence="1 2" key="1">
    <citation type="submission" date="2021-07" db="EMBL/GenBank/DDBJ databases">
        <title>Novel Helicobacter sp. Isolated from a dog.</title>
        <authorList>
            <person name="Rimbara E."/>
            <person name="Suzuki M."/>
        </authorList>
    </citation>
    <scope>NUCLEOTIDE SEQUENCE [LARGE SCALE GENOMIC DNA]</scope>
    <source>
        <strain evidence="2">NHP19-003</strain>
    </source>
</reference>
<evidence type="ECO:0000313" key="2">
    <source>
        <dbReference type="Proteomes" id="UP000826775"/>
    </source>
</evidence>
<name>A0ABM7SB37_9HELI</name>
<proteinExistence type="predicted"/>
<evidence type="ECO:0000313" key="1">
    <source>
        <dbReference type="EMBL" id="BCZ16971.1"/>
    </source>
</evidence>
<dbReference type="RefSeq" id="WP_221279949.1">
    <property type="nucleotide sequence ID" value="NZ_AP024814.1"/>
</dbReference>
<keyword evidence="2" id="KW-1185">Reference proteome</keyword>
<evidence type="ECO:0008006" key="3">
    <source>
        <dbReference type="Google" id="ProtNLM"/>
    </source>
</evidence>
<dbReference type="Proteomes" id="UP000826775">
    <property type="component" value="Chromosome"/>
</dbReference>
<organism evidence="1 2">
    <name type="scientific">Helicobacter gastrocanis</name>
    <dbReference type="NCBI Taxonomy" id="2849641"/>
    <lineage>
        <taxon>Bacteria</taxon>
        <taxon>Pseudomonadati</taxon>
        <taxon>Campylobacterota</taxon>
        <taxon>Epsilonproteobacteria</taxon>
        <taxon>Campylobacterales</taxon>
        <taxon>Helicobacteraceae</taxon>
        <taxon>Helicobacter</taxon>
    </lineage>
</organism>